<gene>
    <name evidence="2" type="ORF">SAMD00023353_2800380</name>
</gene>
<reference evidence="2" key="1">
    <citation type="submission" date="2016-03" db="EMBL/GenBank/DDBJ databases">
        <title>Draft genome sequence of Rosellinia necatrix.</title>
        <authorList>
            <person name="Kanematsu S."/>
        </authorList>
    </citation>
    <scope>NUCLEOTIDE SEQUENCE [LARGE SCALE GENOMIC DNA]</scope>
    <source>
        <strain evidence="2">W97</strain>
    </source>
</reference>
<dbReference type="STRING" id="77044.A0A1S8A9D5"/>
<proteinExistence type="predicted"/>
<organism evidence="2">
    <name type="scientific">Rosellinia necatrix</name>
    <name type="common">White root-rot fungus</name>
    <dbReference type="NCBI Taxonomy" id="77044"/>
    <lineage>
        <taxon>Eukaryota</taxon>
        <taxon>Fungi</taxon>
        <taxon>Dikarya</taxon>
        <taxon>Ascomycota</taxon>
        <taxon>Pezizomycotina</taxon>
        <taxon>Sordariomycetes</taxon>
        <taxon>Xylariomycetidae</taxon>
        <taxon>Xylariales</taxon>
        <taxon>Xylariaceae</taxon>
        <taxon>Rosellinia</taxon>
    </lineage>
</organism>
<feature type="compositionally biased region" description="Polar residues" evidence="1">
    <location>
        <begin position="1"/>
        <end position="11"/>
    </location>
</feature>
<evidence type="ECO:0000256" key="1">
    <source>
        <dbReference type="SAM" id="MobiDB-lite"/>
    </source>
</evidence>
<accession>A0A1S8A9D5</accession>
<dbReference type="OrthoDB" id="272271at2759"/>
<evidence type="ECO:0000313" key="3">
    <source>
        <dbReference type="Proteomes" id="UP000054516"/>
    </source>
</evidence>
<dbReference type="EMBL" id="DF977473">
    <property type="protein sequence ID" value="GAW26320.1"/>
    <property type="molecule type" value="Genomic_DNA"/>
</dbReference>
<name>A0A1S8A9D5_ROSNE</name>
<feature type="region of interest" description="Disordered" evidence="1">
    <location>
        <begin position="1"/>
        <end position="25"/>
    </location>
</feature>
<dbReference type="AlphaFoldDB" id="A0A1S8A9D5"/>
<protein>
    <submittedName>
        <fullName evidence="2">Putative family oxidoreductase</fullName>
    </submittedName>
</protein>
<keyword evidence="3" id="KW-1185">Reference proteome</keyword>
<dbReference type="Proteomes" id="UP000054516">
    <property type="component" value="Unassembled WGS sequence"/>
</dbReference>
<sequence>MSTTTVTSTIAQAPAPPGQPDISYHPDYEKWQARAAHRLRGGKLPKTIPAGFPEKLTGDLVWEGQSVVDTYNWTYVLTPEHLAEIDRAVARFKGTRHRFG</sequence>
<evidence type="ECO:0000313" key="2">
    <source>
        <dbReference type="EMBL" id="GAW26320.1"/>
    </source>
</evidence>